<dbReference type="InterPro" id="IPR002347">
    <property type="entry name" value="SDR_fam"/>
</dbReference>
<dbReference type="InterPro" id="IPR036291">
    <property type="entry name" value="NAD(P)-bd_dom_sf"/>
</dbReference>
<keyword evidence="3" id="KW-0560">Oxidoreductase</keyword>
<dbReference type="GO" id="GO:0006633">
    <property type="term" value="P:fatty acid biosynthetic process"/>
    <property type="evidence" value="ECO:0007669"/>
    <property type="project" value="TreeGrafter"/>
</dbReference>
<dbReference type="PANTHER" id="PTHR42760">
    <property type="entry name" value="SHORT-CHAIN DEHYDROGENASES/REDUCTASES FAMILY MEMBER"/>
    <property type="match status" value="1"/>
</dbReference>
<organism evidence="5 6">
    <name type="scientific">Cadophora malorum</name>
    <dbReference type="NCBI Taxonomy" id="108018"/>
    <lineage>
        <taxon>Eukaryota</taxon>
        <taxon>Fungi</taxon>
        <taxon>Dikarya</taxon>
        <taxon>Ascomycota</taxon>
        <taxon>Pezizomycotina</taxon>
        <taxon>Leotiomycetes</taxon>
        <taxon>Helotiales</taxon>
        <taxon>Ploettnerulaceae</taxon>
        <taxon>Cadophora</taxon>
    </lineage>
</organism>
<dbReference type="Pfam" id="PF13561">
    <property type="entry name" value="adh_short_C2"/>
    <property type="match status" value="1"/>
</dbReference>
<dbReference type="Gene3D" id="3.40.50.720">
    <property type="entry name" value="NAD(P)-binding Rossmann-like Domain"/>
    <property type="match status" value="1"/>
</dbReference>
<comment type="similarity">
    <text evidence="1">Belongs to the short-chain dehydrogenases/reductases (SDR) family.</text>
</comment>
<dbReference type="InterPro" id="IPR020904">
    <property type="entry name" value="Sc_DH/Rdtase_CS"/>
</dbReference>
<dbReference type="FunFam" id="3.40.50.720:FF:000374">
    <property type="entry name" value="3-oxoacyl-(Acyl-carrier-protein) reductase"/>
    <property type="match status" value="1"/>
</dbReference>
<accession>A0A8H7TEI6</accession>
<keyword evidence="6" id="KW-1185">Reference proteome</keyword>
<dbReference type="CDD" id="cd05233">
    <property type="entry name" value="SDR_c"/>
    <property type="match status" value="1"/>
</dbReference>
<gene>
    <name evidence="5" type="ORF">IFR04_006768</name>
</gene>
<dbReference type="InterPro" id="IPR057326">
    <property type="entry name" value="KR_dom"/>
</dbReference>
<evidence type="ECO:0000313" key="6">
    <source>
        <dbReference type="Proteomes" id="UP000664132"/>
    </source>
</evidence>
<dbReference type="PRINTS" id="PR00080">
    <property type="entry name" value="SDRFAMILY"/>
</dbReference>
<dbReference type="Proteomes" id="UP000664132">
    <property type="component" value="Unassembled WGS sequence"/>
</dbReference>
<protein>
    <recommendedName>
        <fullName evidence="4">Ketoreductase domain-containing protein</fullName>
    </recommendedName>
</protein>
<sequence length="263" mass="27903">MASQSALPLQGKTAIITGGSRGLGEGMSLELASRGADVIIIHSSPSSNPATTGLQNRITSLPHKPRVFSIQADLRSPEAIENIPSSIDKWFSATGRETTINILINNAGCEVVKPLGSITPADFAYVYDLNVRGALLITQAILPYLSINGRIINISSVGSRAGFKELGLYSSSKAALEGLTRCWAAELGKHGTTVNAVNPGPVQSEMLDNIPKDIVEMQKAQTPLQNRVGTVEEVAAVVCWLAGEDSRWVTGQTINASGGWTMY</sequence>
<reference evidence="5" key="1">
    <citation type="submission" date="2021-02" db="EMBL/GenBank/DDBJ databases">
        <title>Genome sequence Cadophora malorum strain M34.</title>
        <authorList>
            <person name="Stefanovic E."/>
            <person name="Vu D."/>
            <person name="Scully C."/>
            <person name="Dijksterhuis J."/>
            <person name="Roader J."/>
            <person name="Houbraken J."/>
        </authorList>
    </citation>
    <scope>NUCLEOTIDE SEQUENCE</scope>
    <source>
        <strain evidence="5">M34</strain>
    </source>
</reference>
<proteinExistence type="inferred from homology"/>
<dbReference type="GO" id="GO:0048038">
    <property type="term" value="F:quinone binding"/>
    <property type="evidence" value="ECO:0007669"/>
    <property type="project" value="TreeGrafter"/>
</dbReference>
<dbReference type="GO" id="GO:0016616">
    <property type="term" value="F:oxidoreductase activity, acting on the CH-OH group of donors, NAD or NADP as acceptor"/>
    <property type="evidence" value="ECO:0007669"/>
    <property type="project" value="TreeGrafter"/>
</dbReference>
<evidence type="ECO:0000259" key="4">
    <source>
        <dbReference type="SMART" id="SM00822"/>
    </source>
</evidence>
<dbReference type="AlphaFoldDB" id="A0A8H7TEI6"/>
<dbReference type="EMBL" id="JAFJYH010000091">
    <property type="protein sequence ID" value="KAG4420109.1"/>
    <property type="molecule type" value="Genomic_DNA"/>
</dbReference>
<keyword evidence="2" id="KW-0521">NADP</keyword>
<evidence type="ECO:0000256" key="1">
    <source>
        <dbReference type="ARBA" id="ARBA00006484"/>
    </source>
</evidence>
<feature type="domain" description="Ketoreductase" evidence="4">
    <location>
        <begin position="12"/>
        <end position="205"/>
    </location>
</feature>
<dbReference type="SMART" id="SM00822">
    <property type="entry name" value="PKS_KR"/>
    <property type="match status" value="1"/>
</dbReference>
<name>A0A8H7TEI6_9HELO</name>
<dbReference type="PROSITE" id="PS00061">
    <property type="entry name" value="ADH_SHORT"/>
    <property type="match status" value="1"/>
</dbReference>
<dbReference type="SUPFAM" id="SSF51735">
    <property type="entry name" value="NAD(P)-binding Rossmann-fold domains"/>
    <property type="match status" value="1"/>
</dbReference>
<dbReference type="OrthoDB" id="47007at2759"/>
<dbReference type="PANTHER" id="PTHR42760:SF76">
    <property type="entry name" value="CHAIN OXIDOREDUCTASE_DEHYDROGENASE, PUTATIVE-RELATED"/>
    <property type="match status" value="1"/>
</dbReference>
<dbReference type="PRINTS" id="PR00081">
    <property type="entry name" value="GDHRDH"/>
</dbReference>
<evidence type="ECO:0000256" key="3">
    <source>
        <dbReference type="ARBA" id="ARBA00023002"/>
    </source>
</evidence>
<evidence type="ECO:0000313" key="5">
    <source>
        <dbReference type="EMBL" id="KAG4420109.1"/>
    </source>
</evidence>
<comment type="caution">
    <text evidence="5">The sequence shown here is derived from an EMBL/GenBank/DDBJ whole genome shotgun (WGS) entry which is preliminary data.</text>
</comment>
<evidence type="ECO:0000256" key="2">
    <source>
        <dbReference type="ARBA" id="ARBA00022857"/>
    </source>
</evidence>